<evidence type="ECO:0000313" key="2">
    <source>
        <dbReference type="EMBL" id="GAF89108.1"/>
    </source>
</evidence>
<proteinExistence type="predicted"/>
<evidence type="ECO:0000256" key="1">
    <source>
        <dbReference type="SAM" id="Phobius"/>
    </source>
</evidence>
<sequence>MKKLGIVRPMRFWQSLLFFLVPGLYAVFAQYVIFPSIVRLGISEENAYNTAHLTVFIGLFFATIIALRVEGWPLRWASIKERLRIRRMDPTAWKWTLTFLVLYLLL</sequence>
<dbReference type="EMBL" id="BARS01017955">
    <property type="protein sequence ID" value="GAF89108.1"/>
    <property type="molecule type" value="Genomic_DNA"/>
</dbReference>
<keyword evidence="1" id="KW-1133">Transmembrane helix</keyword>
<keyword evidence="1" id="KW-0472">Membrane</keyword>
<gene>
    <name evidence="2" type="ORF">S01H1_29296</name>
</gene>
<keyword evidence="1" id="KW-0812">Transmembrane</keyword>
<name>X0T6J7_9ZZZZ</name>
<reference evidence="2" key="1">
    <citation type="journal article" date="2014" name="Front. Microbiol.">
        <title>High frequency of phylogenetically diverse reductive dehalogenase-homologous genes in deep subseafloor sedimentary metagenomes.</title>
        <authorList>
            <person name="Kawai M."/>
            <person name="Futagami T."/>
            <person name="Toyoda A."/>
            <person name="Takaki Y."/>
            <person name="Nishi S."/>
            <person name="Hori S."/>
            <person name="Arai W."/>
            <person name="Tsubouchi T."/>
            <person name="Morono Y."/>
            <person name="Uchiyama I."/>
            <person name="Ito T."/>
            <person name="Fujiyama A."/>
            <person name="Inagaki F."/>
            <person name="Takami H."/>
        </authorList>
    </citation>
    <scope>NUCLEOTIDE SEQUENCE</scope>
    <source>
        <strain evidence="2">Expedition CK06-06</strain>
    </source>
</reference>
<feature type="non-terminal residue" evidence="2">
    <location>
        <position position="106"/>
    </location>
</feature>
<feature type="transmembrane region" description="Helical" evidence="1">
    <location>
        <begin position="46"/>
        <end position="67"/>
    </location>
</feature>
<evidence type="ECO:0008006" key="3">
    <source>
        <dbReference type="Google" id="ProtNLM"/>
    </source>
</evidence>
<organism evidence="2">
    <name type="scientific">marine sediment metagenome</name>
    <dbReference type="NCBI Taxonomy" id="412755"/>
    <lineage>
        <taxon>unclassified sequences</taxon>
        <taxon>metagenomes</taxon>
        <taxon>ecological metagenomes</taxon>
    </lineage>
</organism>
<accession>X0T6J7</accession>
<protein>
    <recommendedName>
        <fullName evidence="3">CPBP family intramembrane metalloprotease</fullName>
    </recommendedName>
</protein>
<feature type="transmembrane region" description="Helical" evidence="1">
    <location>
        <begin position="12"/>
        <end position="34"/>
    </location>
</feature>
<dbReference type="AlphaFoldDB" id="X0T6J7"/>
<comment type="caution">
    <text evidence="2">The sequence shown here is derived from an EMBL/GenBank/DDBJ whole genome shotgun (WGS) entry which is preliminary data.</text>
</comment>